<evidence type="ECO:0000256" key="2">
    <source>
        <dbReference type="ARBA" id="ARBA00022801"/>
    </source>
</evidence>
<dbReference type="OrthoDB" id="9801517at2"/>
<protein>
    <submittedName>
        <fullName evidence="3">Acyl-CoA thioester hydrolase</fullName>
    </submittedName>
</protein>
<dbReference type="SUPFAM" id="SSF54637">
    <property type="entry name" value="Thioesterase/thiol ester dehydrase-isomerase"/>
    <property type="match status" value="1"/>
</dbReference>
<gene>
    <name evidence="3" type="ORF">SAMN05421512_104125</name>
</gene>
<dbReference type="InterPro" id="IPR050563">
    <property type="entry name" value="4-hydroxybenzoyl-CoA_TE"/>
</dbReference>
<dbReference type="Pfam" id="PF13279">
    <property type="entry name" value="4HBT_2"/>
    <property type="match status" value="1"/>
</dbReference>
<dbReference type="RefSeq" id="WP_097174562.1">
    <property type="nucleotide sequence ID" value="NZ_OBML01000004.1"/>
</dbReference>
<organism evidence="3 4">
    <name type="scientific">Stappia indica</name>
    <dbReference type="NCBI Taxonomy" id="538381"/>
    <lineage>
        <taxon>Bacteria</taxon>
        <taxon>Pseudomonadati</taxon>
        <taxon>Pseudomonadota</taxon>
        <taxon>Alphaproteobacteria</taxon>
        <taxon>Hyphomicrobiales</taxon>
        <taxon>Stappiaceae</taxon>
        <taxon>Stappia</taxon>
    </lineage>
</organism>
<dbReference type="PANTHER" id="PTHR31793">
    <property type="entry name" value="4-HYDROXYBENZOYL-COA THIOESTERASE FAMILY MEMBER"/>
    <property type="match status" value="1"/>
</dbReference>
<keyword evidence="2 3" id="KW-0378">Hydrolase</keyword>
<keyword evidence="4" id="KW-1185">Reference proteome</keyword>
<accession>A0A285S7F1</accession>
<dbReference type="InterPro" id="IPR029069">
    <property type="entry name" value="HotDog_dom_sf"/>
</dbReference>
<evidence type="ECO:0000313" key="4">
    <source>
        <dbReference type="Proteomes" id="UP000219331"/>
    </source>
</evidence>
<comment type="similarity">
    <text evidence="1">Belongs to the 4-hydroxybenzoyl-CoA thioesterase family.</text>
</comment>
<name>A0A285S7F1_9HYPH</name>
<dbReference type="AlphaFoldDB" id="A0A285S7F1"/>
<dbReference type="PANTHER" id="PTHR31793:SF27">
    <property type="entry name" value="NOVEL THIOESTERASE SUPERFAMILY DOMAIN AND SAPOSIN A-TYPE DOMAIN CONTAINING PROTEIN (0610012H03RIK)"/>
    <property type="match status" value="1"/>
</dbReference>
<dbReference type="STRING" id="538381.GCA_001696535_00269"/>
<sequence>MTEPAPIEAYPLRTSDKLRYSDTDRQGHVNNAVYSTFLETGRVELLFHVASELAEPGASFVIARLELDFLAEGLWPGTVEIGTAVASIGRSSVTLEQVICQDGRPLAKARSVVVQVNEATRRSQPLGETAVSQLKRYMRPAAAV</sequence>
<dbReference type="CDD" id="cd00586">
    <property type="entry name" value="4HBT"/>
    <property type="match status" value="1"/>
</dbReference>
<dbReference type="Proteomes" id="UP000219331">
    <property type="component" value="Unassembled WGS sequence"/>
</dbReference>
<reference evidence="3 4" key="1">
    <citation type="submission" date="2017-08" db="EMBL/GenBank/DDBJ databases">
        <authorList>
            <person name="de Groot N.N."/>
        </authorList>
    </citation>
    <scope>NUCLEOTIDE SEQUENCE [LARGE SCALE GENOMIC DNA]</scope>
    <source>
        <strain evidence="3 4">USBA 352</strain>
    </source>
</reference>
<dbReference type="GO" id="GO:0047617">
    <property type="term" value="F:fatty acyl-CoA hydrolase activity"/>
    <property type="evidence" value="ECO:0007669"/>
    <property type="project" value="TreeGrafter"/>
</dbReference>
<dbReference type="EMBL" id="OBML01000004">
    <property type="protein sequence ID" value="SOC03448.1"/>
    <property type="molecule type" value="Genomic_DNA"/>
</dbReference>
<proteinExistence type="inferred from homology"/>
<evidence type="ECO:0000313" key="3">
    <source>
        <dbReference type="EMBL" id="SOC03448.1"/>
    </source>
</evidence>
<evidence type="ECO:0000256" key="1">
    <source>
        <dbReference type="ARBA" id="ARBA00005953"/>
    </source>
</evidence>
<dbReference type="Gene3D" id="3.10.129.10">
    <property type="entry name" value="Hotdog Thioesterase"/>
    <property type="match status" value="1"/>
</dbReference>